<protein>
    <submittedName>
        <fullName evidence="1">Uncharacterized protein</fullName>
    </submittedName>
</protein>
<organism evidence="1">
    <name type="scientific">viral metagenome</name>
    <dbReference type="NCBI Taxonomy" id="1070528"/>
    <lineage>
        <taxon>unclassified sequences</taxon>
        <taxon>metagenomes</taxon>
        <taxon>organismal metagenomes</taxon>
    </lineage>
</organism>
<evidence type="ECO:0000313" key="1">
    <source>
        <dbReference type="EMBL" id="QHS92295.1"/>
    </source>
</evidence>
<name>A0A6C0BIW5_9ZZZZ</name>
<sequence>MRGTETTTASLSFIQLIDHMETDRSQIRSTDLKQFGAWCDDFRRVANIIHHDSYSQ</sequence>
<reference evidence="1" key="1">
    <citation type="journal article" date="2020" name="Nature">
        <title>Giant virus diversity and host interactions through global metagenomics.</title>
        <authorList>
            <person name="Schulz F."/>
            <person name="Roux S."/>
            <person name="Paez-Espino D."/>
            <person name="Jungbluth S."/>
            <person name="Walsh D.A."/>
            <person name="Denef V.J."/>
            <person name="McMahon K.D."/>
            <person name="Konstantinidis K.T."/>
            <person name="Eloe-Fadrosh E.A."/>
            <person name="Kyrpides N.C."/>
            <person name="Woyke T."/>
        </authorList>
    </citation>
    <scope>NUCLEOTIDE SEQUENCE</scope>
    <source>
        <strain evidence="1">GVMAG-M-3300014204-73</strain>
    </source>
</reference>
<accession>A0A6C0BIW5</accession>
<dbReference type="AlphaFoldDB" id="A0A6C0BIW5"/>
<dbReference type="EMBL" id="MN739177">
    <property type="protein sequence ID" value="QHS92295.1"/>
    <property type="molecule type" value="Genomic_DNA"/>
</dbReference>
<proteinExistence type="predicted"/>